<protein>
    <recommendedName>
        <fullName evidence="1">3-keto-alpha-glucoside-1,2-lyase/3-keto-2-hydroxy-glucal hydratase domain-containing protein</fullName>
    </recommendedName>
</protein>
<name>A0A7V8V9V3_9BACT</name>
<dbReference type="InterPro" id="IPR010496">
    <property type="entry name" value="AL/BT2_dom"/>
</dbReference>
<evidence type="ECO:0000313" key="2">
    <source>
        <dbReference type="EMBL" id="MBA2117603.1"/>
    </source>
</evidence>
<dbReference type="GO" id="GO:0016787">
    <property type="term" value="F:hydrolase activity"/>
    <property type="evidence" value="ECO:0007669"/>
    <property type="project" value="InterPro"/>
</dbReference>
<organism evidence="2 3">
    <name type="scientific">Bremerella alba</name>
    <dbReference type="NCBI Taxonomy" id="980252"/>
    <lineage>
        <taxon>Bacteria</taxon>
        <taxon>Pseudomonadati</taxon>
        <taxon>Planctomycetota</taxon>
        <taxon>Planctomycetia</taxon>
        <taxon>Pirellulales</taxon>
        <taxon>Pirellulaceae</taxon>
        <taxon>Bremerella</taxon>
    </lineage>
</organism>
<evidence type="ECO:0000259" key="1">
    <source>
        <dbReference type="Pfam" id="PF06439"/>
    </source>
</evidence>
<dbReference type="AlphaFoldDB" id="A0A7V8V9V3"/>
<comment type="caution">
    <text evidence="2">The sequence shown here is derived from an EMBL/GenBank/DDBJ whole genome shotgun (WGS) entry which is preliminary data.</text>
</comment>
<dbReference type="Proteomes" id="UP000551616">
    <property type="component" value="Unassembled WGS sequence"/>
</dbReference>
<accession>A0A7V8V9V3</accession>
<gene>
    <name evidence="2" type="ORF">HOV93_48030</name>
</gene>
<dbReference type="Pfam" id="PF06439">
    <property type="entry name" value="3keto-disac_hyd"/>
    <property type="match status" value="1"/>
</dbReference>
<feature type="domain" description="3-keto-alpha-glucoside-1,2-lyase/3-keto-2-hydroxy-glucal hydratase" evidence="1">
    <location>
        <begin position="45"/>
        <end position="222"/>
    </location>
</feature>
<dbReference type="EMBL" id="JABRWO010000017">
    <property type="protein sequence ID" value="MBA2117603.1"/>
    <property type="molecule type" value="Genomic_DNA"/>
</dbReference>
<sequence length="227" mass="25061">MRFDPTSCLQVIHAMRTITNALALSTLLLIALPVLAEEAQEKPKAKSLFDGKTLEHFDVPQFGGEGAVEVKDGVITMGQGAMLTGITYKNADFPRSNYELTWEARRTMGIDFFAAVTFPVKDKYCSFVPGGWGGAVVGLSNVDGADASENETTTYIAFKDEQWYQFKLRVTDKKIEAWIDGKQVIDVTLEGKKISTRSEVDLSEPMGIVAWQSAGEIRKIELRVLGE</sequence>
<reference evidence="2 3" key="1">
    <citation type="submission" date="2020-05" db="EMBL/GenBank/DDBJ databases">
        <title>Bremerella alba sp. nov., a novel planctomycete isolated from the surface of the macroalga Fucus spiralis.</title>
        <authorList>
            <person name="Godinho O."/>
            <person name="Botelho R."/>
            <person name="Albuquerque L."/>
            <person name="Wiegand S."/>
            <person name="Da Costa M.S."/>
            <person name="Lobo-Da-Cunha A."/>
            <person name="Jogler C."/>
            <person name="Lage O.M."/>
        </authorList>
    </citation>
    <scope>NUCLEOTIDE SEQUENCE [LARGE SCALE GENOMIC DNA]</scope>
    <source>
        <strain evidence="2 3">FF15</strain>
    </source>
</reference>
<evidence type="ECO:0000313" key="3">
    <source>
        <dbReference type="Proteomes" id="UP000551616"/>
    </source>
</evidence>
<proteinExistence type="predicted"/>
<keyword evidence="3" id="KW-1185">Reference proteome</keyword>
<dbReference type="Gene3D" id="2.60.120.560">
    <property type="entry name" value="Exo-inulinase, domain 1"/>
    <property type="match status" value="1"/>
</dbReference>